<dbReference type="AlphaFoldDB" id="A0A839UQ16"/>
<gene>
    <name evidence="1" type="ORF">FHS30_003155</name>
</gene>
<sequence length="231" mass="24481">MQSLVPLHVLAPRLLVSECLQGQAVRYDGGHKYQPLLAQHLWPHARALPLCPEMLAGLGVPRPPIERRLGPTGEYLALASDGSATATALVPSCQQQAKALASERLCGAILKARSPSCGAGSSPLFGADGELRAMGDGVWVQSLRAQLPALLIVDETQLQSARDCLHLLRLAQLASALTEGQLSAEWRRTLKAANPLHDGPDLGLAKVAEQVGRESAALDYLTALPVRSTAD</sequence>
<organism evidence="1 2">
    <name type="scientific">Simiduia aestuariiviva</name>
    <dbReference type="NCBI Taxonomy" id="1510459"/>
    <lineage>
        <taxon>Bacteria</taxon>
        <taxon>Pseudomonadati</taxon>
        <taxon>Pseudomonadota</taxon>
        <taxon>Gammaproteobacteria</taxon>
        <taxon>Cellvibrionales</taxon>
        <taxon>Cellvibrionaceae</taxon>
        <taxon>Simiduia</taxon>
    </lineage>
</organism>
<accession>A0A839UQ16</accession>
<name>A0A839UQ16_9GAMM</name>
<dbReference type="PANTHER" id="PTHR30087:SF0">
    <property type="entry name" value="INNER MEMBRANE PROTEIN"/>
    <property type="match status" value="1"/>
</dbReference>
<dbReference type="EMBL" id="JACHXZ010000004">
    <property type="protein sequence ID" value="MBB3169942.1"/>
    <property type="molecule type" value="Genomic_DNA"/>
</dbReference>
<dbReference type="PANTHER" id="PTHR30087">
    <property type="entry name" value="INNER MEMBRANE PROTEIN"/>
    <property type="match status" value="1"/>
</dbReference>
<reference evidence="1 2" key="1">
    <citation type="submission" date="2020-08" db="EMBL/GenBank/DDBJ databases">
        <title>Genomic Encyclopedia of Type Strains, Phase III (KMG-III): the genomes of soil and plant-associated and newly described type strains.</title>
        <authorList>
            <person name="Whitman W."/>
        </authorList>
    </citation>
    <scope>NUCLEOTIDE SEQUENCE [LARGE SCALE GENOMIC DNA]</scope>
    <source>
        <strain evidence="1 2">CECT 8571</strain>
    </source>
</reference>
<dbReference type="RefSeq" id="WP_183911422.1">
    <property type="nucleotide sequence ID" value="NZ_JACHXZ010000004.1"/>
</dbReference>
<evidence type="ECO:0000313" key="1">
    <source>
        <dbReference type="EMBL" id="MBB3169942.1"/>
    </source>
</evidence>
<dbReference type="Proteomes" id="UP000559987">
    <property type="component" value="Unassembled WGS sequence"/>
</dbReference>
<dbReference type="InterPro" id="IPR007553">
    <property type="entry name" value="2-thiour_desulf"/>
</dbReference>
<proteinExistence type="predicted"/>
<evidence type="ECO:0000313" key="2">
    <source>
        <dbReference type="Proteomes" id="UP000559987"/>
    </source>
</evidence>
<keyword evidence="2" id="KW-1185">Reference proteome</keyword>
<protein>
    <submittedName>
        <fullName evidence="1">Uncharacterized protein YbbK (DUF523 family)</fullName>
    </submittedName>
</protein>
<comment type="caution">
    <text evidence="1">The sequence shown here is derived from an EMBL/GenBank/DDBJ whole genome shotgun (WGS) entry which is preliminary data.</text>
</comment>
<dbReference type="Pfam" id="PF04463">
    <property type="entry name" value="2-thiour_desulf"/>
    <property type="match status" value="1"/>
</dbReference>